<dbReference type="SUPFAM" id="SSF55347">
    <property type="entry name" value="Glyceraldehyde-3-phosphate dehydrogenase-like, C-terminal domain"/>
    <property type="match status" value="1"/>
</dbReference>
<proteinExistence type="inferred from homology"/>
<comment type="catalytic activity">
    <reaction evidence="10">
        <text>L-homoserine + NAD(+) = L-aspartate 4-semialdehyde + NADH + H(+)</text>
        <dbReference type="Rhea" id="RHEA:15757"/>
        <dbReference type="ChEBI" id="CHEBI:15378"/>
        <dbReference type="ChEBI" id="CHEBI:57476"/>
        <dbReference type="ChEBI" id="CHEBI:57540"/>
        <dbReference type="ChEBI" id="CHEBI:57945"/>
        <dbReference type="ChEBI" id="CHEBI:537519"/>
        <dbReference type="EC" id="1.1.1.3"/>
    </reaction>
    <physiologicalReaction direction="right-to-left" evidence="10">
        <dbReference type="Rhea" id="RHEA:15759"/>
    </physiologicalReaction>
</comment>
<dbReference type="EC" id="1.1.1.3" evidence="4"/>
<dbReference type="UniPathway" id="UPA00050">
    <property type="reaction ID" value="UER00063"/>
</dbReference>
<keyword evidence="8 15" id="KW-0560">Oxidoreductase</keyword>
<name>A0A078KE29_9GAMM</name>
<feature type="binding site" evidence="12">
    <location>
        <position position="105"/>
    </location>
    <ligand>
        <name>NADPH</name>
        <dbReference type="ChEBI" id="CHEBI:57783"/>
    </ligand>
</feature>
<dbReference type="HOGENOM" id="CLU_009116_1_0_6"/>
<evidence type="ECO:0000313" key="16">
    <source>
        <dbReference type="Proteomes" id="UP000032420"/>
    </source>
</evidence>
<dbReference type="Gene3D" id="3.30.360.10">
    <property type="entry name" value="Dihydrodipicolinate Reductase, domain 2"/>
    <property type="match status" value="1"/>
</dbReference>
<comment type="pathway">
    <text evidence="2">Amino-acid biosynthesis; L-methionine biosynthesis via de novo pathway; L-homoserine from L-aspartate: step 3/3.</text>
</comment>
<dbReference type="InterPro" id="IPR036291">
    <property type="entry name" value="NAD(P)-bd_dom_sf"/>
</dbReference>
<dbReference type="FunFam" id="3.30.360.10:FF:000005">
    <property type="entry name" value="Homoserine dehydrogenase"/>
    <property type="match status" value="1"/>
</dbReference>
<dbReference type="InterPro" id="IPR005106">
    <property type="entry name" value="Asp/hSer_DH_NAD-bd"/>
</dbReference>
<dbReference type="Proteomes" id="UP000032420">
    <property type="component" value="Chromosome I"/>
</dbReference>
<dbReference type="PANTHER" id="PTHR43331:SF1">
    <property type="entry name" value="HOMOSERINE DEHYDROGENASE"/>
    <property type="match status" value="1"/>
</dbReference>
<comment type="pathway">
    <text evidence="1">Amino-acid biosynthesis; L-threonine biosynthesis; L-threonine from L-aspartate: step 3/5.</text>
</comment>
<dbReference type="GO" id="GO:0009088">
    <property type="term" value="P:threonine biosynthetic process"/>
    <property type="evidence" value="ECO:0007669"/>
    <property type="project" value="UniProtKB-UniPathway"/>
</dbReference>
<evidence type="ECO:0000256" key="3">
    <source>
        <dbReference type="ARBA" id="ARBA00006753"/>
    </source>
</evidence>
<comment type="similarity">
    <text evidence="3">Belongs to the homoserine dehydrogenase family.</text>
</comment>
<reference evidence="16" key="1">
    <citation type="submission" date="2014-07" db="EMBL/GenBank/DDBJ databases">
        <authorList>
            <person name="Santos-Garcia D."/>
        </authorList>
    </citation>
    <scope>NUCLEOTIDE SEQUENCE [LARGE SCALE GENOMIC DNA]</scope>
</reference>
<evidence type="ECO:0000256" key="7">
    <source>
        <dbReference type="ARBA" id="ARBA00022697"/>
    </source>
</evidence>
<dbReference type="PANTHER" id="PTHR43331">
    <property type="entry name" value="HOMOSERINE DEHYDROGENASE"/>
    <property type="match status" value="1"/>
</dbReference>
<evidence type="ECO:0000256" key="2">
    <source>
        <dbReference type="ARBA" id="ARBA00005062"/>
    </source>
</evidence>
<keyword evidence="7" id="KW-0791">Threonine biosynthesis</keyword>
<dbReference type="Gene3D" id="3.30.70.260">
    <property type="match status" value="1"/>
</dbReference>
<dbReference type="SUPFAM" id="SSF51735">
    <property type="entry name" value="NAD(P)-binding Rossmann-fold domains"/>
    <property type="match status" value="1"/>
</dbReference>
<feature type="binding site" evidence="12">
    <location>
        <position position="190"/>
    </location>
    <ligand>
        <name>L-homoserine</name>
        <dbReference type="ChEBI" id="CHEBI:57476"/>
    </ligand>
</feature>
<dbReference type="InterPro" id="IPR016204">
    <property type="entry name" value="HDH"/>
</dbReference>
<evidence type="ECO:0000259" key="13">
    <source>
        <dbReference type="Pfam" id="PF00742"/>
    </source>
</evidence>
<protein>
    <recommendedName>
        <fullName evidence="5">Homoserine dehydrogenase</fullName>
        <ecNumber evidence="4">1.1.1.3</ecNumber>
    </recommendedName>
</protein>
<dbReference type="AlphaFoldDB" id="A0A078KE29"/>
<evidence type="ECO:0000256" key="11">
    <source>
        <dbReference type="PIRSR" id="PIRSR000098-1"/>
    </source>
</evidence>
<dbReference type="OrthoDB" id="9808167at2"/>
<evidence type="ECO:0000256" key="12">
    <source>
        <dbReference type="PIRSR" id="PIRSR000098-2"/>
    </source>
</evidence>
<dbReference type="Pfam" id="PF03447">
    <property type="entry name" value="NAD_binding_3"/>
    <property type="match status" value="1"/>
</dbReference>
<keyword evidence="9" id="KW-0486">Methionine biosynthesis</keyword>
<keyword evidence="12" id="KW-0521">NADP</keyword>
<evidence type="ECO:0000313" key="15">
    <source>
        <dbReference type="EMBL" id="CDZ16297.1"/>
    </source>
</evidence>
<dbReference type="GO" id="GO:0009086">
    <property type="term" value="P:methionine biosynthetic process"/>
    <property type="evidence" value="ECO:0007669"/>
    <property type="project" value="UniProtKB-KW"/>
</dbReference>
<keyword evidence="16" id="KW-1185">Reference proteome</keyword>
<dbReference type="InterPro" id="IPR001342">
    <property type="entry name" value="HDH_cat"/>
</dbReference>
<feature type="active site" description="Proton donor" evidence="11">
    <location>
        <position position="205"/>
    </location>
</feature>
<accession>A0A078KE29</accession>
<sequence>MIILTPVKIGICGLGTVGIGTFNVLKRNINKIVYSAGKKIIIEQICACKTLFNKINFINKTNNIFDIVYNHNIDIVVELIGGCNIALKFVIESIKNGKHVVTANKYMIANYGTDIFSLANKKGVIVAFEAAVAGGIPIIKSLREGLVANSIKWLIGILNGTLNYILTSMHNEYKSFKKILLKAKLLGYAEFNHILDIEGIDVAHKLVILASIAYCIPLKIHQIYIEGISKIISDDIIYADKLGYKIKHLGISIINKYGLELRVHPTMIKKTCLISNINDINNAIEIMGDAVGSNFYSGIGAGSEPTASSIISDLINITSYINIKKKISFKDYIEKNIKILSMDNIITAYYLRIIASYPKYDLLSKIFEIFNVNKISIKSIYKKYIISKKLINIIIITNLVKELNMNISINNIELLDNVINSVYIRIGYLNNN</sequence>
<evidence type="ECO:0000256" key="4">
    <source>
        <dbReference type="ARBA" id="ARBA00013213"/>
    </source>
</evidence>
<dbReference type="GO" id="GO:0004412">
    <property type="term" value="F:homoserine dehydrogenase activity"/>
    <property type="evidence" value="ECO:0007669"/>
    <property type="project" value="UniProtKB-EC"/>
</dbReference>
<evidence type="ECO:0000256" key="9">
    <source>
        <dbReference type="ARBA" id="ARBA00023167"/>
    </source>
</evidence>
<gene>
    <name evidence="15" type="primary">hom</name>
    <name evidence="15" type="ORF">CEM_025</name>
</gene>
<evidence type="ECO:0000256" key="5">
    <source>
        <dbReference type="ARBA" id="ARBA00013376"/>
    </source>
</evidence>
<keyword evidence="6" id="KW-0028">Amino-acid biosynthesis</keyword>
<dbReference type="NCBIfam" id="NF004976">
    <property type="entry name" value="PRK06349.1"/>
    <property type="match status" value="1"/>
</dbReference>
<dbReference type="KEGG" id="eme:CEM_025"/>
<feature type="domain" description="Aspartate/homoserine dehydrogenase NAD-binding" evidence="14">
    <location>
        <begin position="13"/>
        <end position="129"/>
    </location>
</feature>
<feature type="domain" description="Homoserine dehydrogenase catalytic" evidence="13">
    <location>
        <begin position="137"/>
        <end position="315"/>
    </location>
</feature>
<evidence type="ECO:0000256" key="8">
    <source>
        <dbReference type="ARBA" id="ARBA00023002"/>
    </source>
</evidence>
<evidence type="ECO:0000259" key="14">
    <source>
        <dbReference type="Pfam" id="PF03447"/>
    </source>
</evidence>
<organism evidence="15 16">
    <name type="scientific">Candidatus Johnevansia muelleri</name>
    <dbReference type="NCBI Taxonomy" id="1495769"/>
    <lineage>
        <taxon>Bacteria</taxon>
        <taxon>Pseudomonadati</taxon>
        <taxon>Pseudomonadota</taxon>
        <taxon>Gammaproteobacteria</taxon>
        <taxon>Candidatus Johnevansiales</taxon>
        <taxon>Candidatus Johnevansiaceae</taxon>
        <taxon>Candidatus Johnevansia</taxon>
    </lineage>
</organism>
<dbReference type="PATRIC" id="fig|1495769.3.peg.19"/>
<evidence type="ECO:0000256" key="6">
    <source>
        <dbReference type="ARBA" id="ARBA00022605"/>
    </source>
</evidence>
<evidence type="ECO:0000256" key="1">
    <source>
        <dbReference type="ARBA" id="ARBA00005056"/>
    </source>
</evidence>
<dbReference type="EMBL" id="LM655252">
    <property type="protein sequence ID" value="CDZ16297.1"/>
    <property type="molecule type" value="Genomic_DNA"/>
</dbReference>
<evidence type="ECO:0000256" key="10">
    <source>
        <dbReference type="ARBA" id="ARBA00049031"/>
    </source>
</evidence>
<dbReference type="UniPathway" id="UPA00051">
    <property type="reaction ID" value="UER00465"/>
</dbReference>
<dbReference type="STRING" id="1495769.CEM_025"/>
<dbReference type="PIRSF" id="PIRSF000098">
    <property type="entry name" value="Homoser_dehydrog"/>
    <property type="match status" value="1"/>
</dbReference>
<dbReference type="Pfam" id="PF00742">
    <property type="entry name" value="Homoserine_dh"/>
    <property type="match status" value="1"/>
</dbReference>
<dbReference type="Gene3D" id="3.40.50.720">
    <property type="entry name" value="NAD(P)-binding Rossmann-like Domain"/>
    <property type="match status" value="1"/>
</dbReference>
<dbReference type="GO" id="GO:0050661">
    <property type="term" value="F:NADP binding"/>
    <property type="evidence" value="ECO:0007669"/>
    <property type="project" value="InterPro"/>
</dbReference>